<dbReference type="InterPro" id="IPR041036">
    <property type="entry name" value="GH5_C"/>
</dbReference>
<dbReference type="SUPFAM" id="SSF51445">
    <property type="entry name" value="(Trans)glycosidases"/>
    <property type="match status" value="1"/>
</dbReference>
<dbReference type="InterPro" id="IPR052066">
    <property type="entry name" value="Glycosphingolipid_Hydrolases"/>
</dbReference>
<comment type="caution">
    <text evidence="8">The sequence shown here is derived from an EMBL/GenBank/DDBJ whole genome shotgun (WGS) entry which is preliminary data.</text>
</comment>
<evidence type="ECO:0000313" key="8">
    <source>
        <dbReference type="EMBL" id="KAJ6230455.1"/>
    </source>
</evidence>
<dbReference type="InterPro" id="IPR013780">
    <property type="entry name" value="Glyco_hydro_b"/>
</dbReference>
<organism evidence="8 9">
    <name type="scientific">Anaeramoeba flamelloides</name>
    <dbReference type="NCBI Taxonomy" id="1746091"/>
    <lineage>
        <taxon>Eukaryota</taxon>
        <taxon>Metamonada</taxon>
        <taxon>Anaeramoebidae</taxon>
        <taxon>Anaeramoeba</taxon>
    </lineage>
</organism>
<accession>A0ABQ8XCS8</accession>
<evidence type="ECO:0008006" key="10">
    <source>
        <dbReference type="Google" id="ProtNLM"/>
    </source>
</evidence>
<evidence type="ECO:0000259" key="6">
    <source>
        <dbReference type="Pfam" id="PF00150"/>
    </source>
</evidence>
<evidence type="ECO:0000313" key="9">
    <source>
        <dbReference type="Proteomes" id="UP001150062"/>
    </source>
</evidence>
<dbReference type="Gene3D" id="3.20.20.80">
    <property type="entry name" value="Glycosidases"/>
    <property type="match status" value="1"/>
</dbReference>
<evidence type="ECO:0000256" key="5">
    <source>
        <dbReference type="SAM" id="SignalP"/>
    </source>
</evidence>
<dbReference type="PANTHER" id="PTHR31308:SF3">
    <property type="entry name" value="ENDOGLYCOCERAMIDASE"/>
    <property type="match status" value="1"/>
</dbReference>
<feature type="chain" id="PRO_5045122933" description="Endoglycoceramidase" evidence="5">
    <location>
        <begin position="20"/>
        <end position="504"/>
    </location>
</feature>
<feature type="domain" description="Glycoside hydrolase family 5 C-terminal" evidence="7">
    <location>
        <begin position="413"/>
        <end position="500"/>
    </location>
</feature>
<dbReference type="Gene3D" id="2.60.40.1180">
    <property type="entry name" value="Golgi alpha-mannosidase II"/>
    <property type="match status" value="1"/>
</dbReference>
<evidence type="ECO:0000256" key="3">
    <source>
        <dbReference type="ARBA" id="ARBA00023295"/>
    </source>
</evidence>
<name>A0ABQ8XCS8_9EUKA</name>
<keyword evidence="9" id="KW-1185">Reference proteome</keyword>
<dbReference type="Pfam" id="PF18564">
    <property type="entry name" value="Glyco_hydro_5_C"/>
    <property type="match status" value="1"/>
</dbReference>
<feature type="signal peptide" evidence="5">
    <location>
        <begin position="1"/>
        <end position="19"/>
    </location>
</feature>
<sequence length="504" mass="57849">MKQILYFFILILLPTLLTCLVQIDSKSNHFVDSSGRIVIFRGVNAVYKAFPFHPSRDKFDPKTSLVKEDFELLRSLGFNGVRLGVMWPGVEPKEGQYNGTYLQVMKDLVEEMNEYGIYSLIDFHQDVLSRKFCGEGVPNFYVKDDPILPFAEPVTEEPIPKNSDGYPKMEDCLKKLFAEYYFSAAASKAFQNLYDNVGGFQDKFREYWMQLATTFSDSNILGYEIINEPWAGDYFADPKIIIPSEADKINLMPMYKNVYADIRSVDQDHIIFYEQSLTDVIGENGFEGPPGDYSKDRNQVFSYHVYCSTDKNGSPKNLLFCNVTDELDWDDVWLSIDKMGVTGALTEYGAMPDNTISIENIHYIGKKVDSKFQSSLYWQYKYFMDYTTQSDEGESLFFNDGSLQEEKVKALSRTYAQKVQGMPKGMFFNPLNSAFSFSWKLDTSVTKPTVIFLNEKYYYPNGFNVRYNIQGCSYNQSETNYIEIVVPSSAPNDTLVTITITKKN</sequence>
<proteinExistence type="inferred from homology"/>
<evidence type="ECO:0000256" key="4">
    <source>
        <dbReference type="RuleBase" id="RU361153"/>
    </source>
</evidence>
<protein>
    <recommendedName>
        <fullName evidence="10">Endoglycoceramidase</fullName>
    </recommendedName>
</protein>
<keyword evidence="5" id="KW-0732">Signal</keyword>
<evidence type="ECO:0000256" key="1">
    <source>
        <dbReference type="ARBA" id="ARBA00005641"/>
    </source>
</evidence>
<reference evidence="8" key="1">
    <citation type="submission" date="2022-08" db="EMBL/GenBank/DDBJ databases">
        <title>Novel sulfate-reducing endosymbionts in the free-living metamonad Anaeramoeba.</title>
        <authorList>
            <person name="Jerlstrom-Hultqvist J."/>
            <person name="Cepicka I."/>
            <person name="Gallot-Lavallee L."/>
            <person name="Salas-Leiva D."/>
            <person name="Curtis B.A."/>
            <person name="Zahonova K."/>
            <person name="Pipaliya S."/>
            <person name="Dacks J."/>
            <person name="Roger A.J."/>
        </authorList>
    </citation>
    <scope>NUCLEOTIDE SEQUENCE</scope>
    <source>
        <strain evidence="8">Schooner1</strain>
    </source>
</reference>
<keyword evidence="3 4" id="KW-0326">Glycosidase</keyword>
<feature type="domain" description="Glycoside hydrolase family 5" evidence="6">
    <location>
        <begin position="66"/>
        <end position="382"/>
    </location>
</feature>
<dbReference type="EMBL" id="JAOAOG010000311">
    <property type="protein sequence ID" value="KAJ6230455.1"/>
    <property type="molecule type" value="Genomic_DNA"/>
</dbReference>
<dbReference type="InterPro" id="IPR001547">
    <property type="entry name" value="Glyco_hydro_5"/>
</dbReference>
<evidence type="ECO:0000259" key="7">
    <source>
        <dbReference type="Pfam" id="PF18564"/>
    </source>
</evidence>
<dbReference type="PANTHER" id="PTHR31308">
    <property type="match status" value="1"/>
</dbReference>
<dbReference type="Proteomes" id="UP001150062">
    <property type="component" value="Unassembled WGS sequence"/>
</dbReference>
<comment type="similarity">
    <text evidence="1 4">Belongs to the glycosyl hydrolase 5 (cellulase A) family.</text>
</comment>
<gene>
    <name evidence="8" type="ORF">M0813_06683</name>
</gene>
<dbReference type="InterPro" id="IPR017853">
    <property type="entry name" value="GH"/>
</dbReference>
<keyword evidence="2 4" id="KW-0378">Hydrolase</keyword>
<evidence type="ECO:0000256" key="2">
    <source>
        <dbReference type="ARBA" id="ARBA00022801"/>
    </source>
</evidence>
<dbReference type="Pfam" id="PF00150">
    <property type="entry name" value="Cellulase"/>
    <property type="match status" value="1"/>
</dbReference>